<evidence type="ECO:0000256" key="17">
    <source>
        <dbReference type="SAM" id="MobiDB-lite"/>
    </source>
</evidence>
<gene>
    <name evidence="20" type="ORF">AA106555_0059</name>
</gene>
<dbReference type="InterPro" id="IPR015797">
    <property type="entry name" value="NUDIX_hydrolase-like_dom_sf"/>
</dbReference>
<dbReference type="PANTHER" id="PTHR47707:SF1">
    <property type="entry name" value="NUDIX HYDROLASE FAMILY PROTEIN"/>
    <property type="match status" value="1"/>
</dbReference>
<comment type="similarity">
    <text evidence="2">Belongs to the Nudix hydrolase family.</text>
</comment>
<dbReference type="InterPro" id="IPR000182">
    <property type="entry name" value="GNAT_dom"/>
</dbReference>
<keyword evidence="8" id="KW-0460">Magnesium</keyword>
<keyword evidence="3" id="KW-0515">Mutator protein</keyword>
<dbReference type="EMBL" id="BAQC01000002">
    <property type="protein sequence ID" value="GBR50021.1"/>
    <property type="molecule type" value="Genomic_DNA"/>
</dbReference>
<comment type="catalytic activity">
    <reaction evidence="10">
        <text>8-oxo-dGTP + H2O = 8-oxo-dGMP + diphosphate + H(+)</text>
        <dbReference type="Rhea" id="RHEA:31575"/>
        <dbReference type="ChEBI" id="CHEBI:15377"/>
        <dbReference type="ChEBI" id="CHEBI:15378"/>
        <dbReference type="ChEBI" id="CHEBI:33019"/>
        <dbReference type="ChEBI" id="CHEBI:63224"/>
        <dbReference type="ChEBI" id="CHEBI:77896"/>
        <dbReference type="EC" id="3.6.1.55"/>
    </reaction>
</comment>
<dbReference type="RefSeq" id="WP_267298679.1">
    <property type="nucleotide sequence ID" value="NZ_BAQC01000002.1"/>
</dbReference>
<protein>
    <recommendedName>
        <fullName evidence="13">8-oxo-dGTP diphosphatase</fullName>
        <ecNumber evidence="12">3.6.1.55</ecNumber>
    </recommendedName>
    <alternativeName>
        <fullName evidence="16">7,8-dihydro-8-oxoguanine-triphosphatase</fullName>
    </alternativeName>
    <alternativeName>
        <fullName evidence="15">Mutator protein MutT</fullName>
    </alternativeName>
    <alternativeName>
        <fullName evidence="14">dGTP pyrophosphohydrolase</fullName>
    </alternativeName>
</protein>
<feature type="domain" description="N-acetyltransferase" evidence="18">
    <location>
        <begin position="10"/>
        <end position="172"/>
    </location>
</feature>
<proteinExistence type="inferred from homology"/>
<dbReference type="PROSITE" id="PS00893">
    <property type="entry name" value="NUDIX_BOX"/>
    <property type="match status" value="1"/>
</dbReference>
<evidence type="ECO:0000256" key="2">
    <source>
        <dbReference type="ARBA" id="ARBA00005582"/>
    </source>
</evidence>
<keyword evidence="9" id="KW-0234">DNA repair</keyword>
<evidence type="ECO:0000256" key="4">
    <source>
        <dbReference type="ARBA" id="ARBA00022705"/>
    </source>
</evidence>
<evidence type="ECO:0000256" key="12">
    <source>
        <dbReference type="ARBA" id="ARBA00038905"/>
    </source>
</evidence>
<dbReference type="PANTHER" id="PTHR47707">
    <property type="entry name" value="8-OXO-DGTP DIPHOSPHATASE"/>
    <property type="match status" value="1"/>
</dbReference>
<evidence type="ECO:0000256" key="8">
    <source>
        <dbReference type="ARBA" id="ARBA00022842"/>
    </source>
</evidence>
<evidence type="ECO:0000256" key="14">
    <source>
        <dbReference type="ARBA" id="ARBA00041592"/>
    </source>
</evidence>
<evidence type="ECO:0000256" key="16">
    <source>
        <dbReference type="ARBA" id="ARBA00042798"/>
    </source>
</evidence>
<dbReference type="EC" id="3.6.1.55" evidence="12"/>
<evidence type="ECO:0000256" key="13">
    <source>
        <dbReference type="ARBA" id="ARBA00040794"/>
    </source>
</evidence>
<organism evidence="20 21">
    <name type="scientific">Neokomagataea thailandica NBRC 106555</name>
    <dbReference type="NCBI Taxonomy" id="1223520"/>
    <lineage>
        <taxon>Bacteria</taxon>
        <taxon>Pseudomonadati</taxon>
        <taxon>Pseudomonadota</taxon>
        <taxon>Alphaproteobacteria</taxon>
        <taxon>Acetobacterales</taxon>
        <taxon>Acetobacteraceae</taxon>
        <taxon>Neokomagataea</taxon>
    </lineage>
</organism>
<evidence type="ECO:0000256" key="7">
    <source>
        <dbReference type="ARBA" id="ARBA00022801"/>
    </source>
</evidence>
<dbReference type="Gene3D" id="3.90.79.10">
    <property type="entry name" value="Nucleoside Triphosphate Pyrophosphohydrolase"/>
    <property type="match status" value="1"/>
</dbReference>
<evidence type="ECO:0000256" key="6">
    <source>
        <dbReference type="ARBA" id="ARBA00022763"/>
    </source>
</evidence>
<dbReference type="PROSITE" id="PS51462">
    <property type="entry name" value="NUDIX"/>
    <property type="match status" value="1"/>
</dbReference>
<dbReference type="PRINTS" id="PR00502">
    <property type="entry name" value="NUDIXFAMILY"/>
</dbReference>
<dbReference type="SUPFAM" id="SSF55811">
    <property type="entry name" value="Nudix"/>
    <property type="match status" value="1"/>
</dbReference>
<evidence type="ECO:0000256" key="9">
    <source>
        <dbReference type="ARBA" id="ARBA00023204"/>
    </source>
</evidence>
<dbReference type="Proteomes" id="UP001062632">
    <property type="component" value="Unassembled WGS sequence"/>
</dbReference>
<dbReference type="InterPro" id="IPR000086">
    <property type="entry name" value="NUDIX_hydrolase_dom"/>
</dbReference>
<feature type="compositionally biased region" description="Polar residues" evidence="17">
    <location>
        <begin position="173"/>
        <end position="201"/>
    </location>
</feature>
<evidence type="ECO:0000256" key="3">
    <source>
        <dbReference type="ARBA" id="ARBA00022457"/>
    </source>
</evidence>
<keyword evidence="4" id="KW-0235">DNA replication</keyword>
<evidence type="ECO:0000313" key="20">
    <source>
        <dbReference type="EMBL" id="GBR50021.1"/>
    </source>
</evidence>
<evidence type="ECO:0000256" key="11">
    <source>
        <dbReference type="ARBA" id="ARBA00036904"/>
    </source>
</evidence>
<dbReference type="PROSITE" id="PS51186">
    <property type="entry name" value="GNAT"/>
    <property type="match status" value="1"/>
</dbReference>
<evidence type="ECO:0000259" key="19">
    <source>
        <dbReference type="PROSITE" id="PS51462"/>
    </source>
</evidence>
<dbReference type="InterPro" id="IPR016181">
    <property type="entry name" value="Acyl_CoA_acyltransferase"/>
</dbReference>
<dbReference type="InterPro" id="IPR020476">
    <property type="entry name" value="Nudix_hydrolase"/>
</dbReference>
<comment type="caution">
    <text evidence="20">The sequence shown here is derived from an EMBL/GenBank/DDBJ whole genome shotgun (WGS) entry which is preliminary data.</text>
</comment>
<evidence type="ECO:0000259" key="18">
    <source>
        <dbReference type="PROSITE" id="PS51186"/>
    </source>
</evidence>
<keyword evidence="7" id="KW-0378">Hydrolase</keyword>
<reference evidence="20 21" key="1">
    <citation type="submission" date="2013-04" db="EMBL/GenBank/DDBJ databases">
        <title>The genome sequencing project of 58 acetic acid bacteria.</title>
        <authorList>
            <person name="Okamoto-Kainuma A."/>
            <person name="Ishikawa M."/>
            <person name="Umino S."/>
            <person name="Koizumi Y."/>
            <person name="Shiwa Y."/>
            <person name="Yoshikawa H."/>
            <person name="Matsutani M."/>
            <person name="Matsushita K."/>
        </authorList>
    </citation>
    <scope>NUCLEOTIDE SEQUENCE [LARGE SCALE GENOMIC DNA]</scope>
    <source>
        <strain evidence="20 21">NBRC 106555</strain>
    </source>
</reference>
<feature type="domain" description="Nudix hydrolase" evidence="19">
    <location>
        <begin position="208"/>
        <end position="336"/>
    </location>
</feature>
<evidence type="ECO:0000256" key="10">
    <source>
        <dbReference type="ARBA" id="ARBA00035861"/>
    </source>
</evidence>
<sequence>MTPELLIDDLLLRPLSPHDAPAIHRLINDWSVVRMLSRIPFPYPRDLADKWIASTVTDSQNGNAYHFAITRDGLLLGVVGLTRLDEKNSATLGYWMGPHLWGQGITTRAAQRVTEWAFNYLKLSRLTADVSVDNPASAAVLRKIGFREIGEGKRRFVSRGQECPVTLFEKIPTAQTSGHDVDDTPTQEAQAETTPPASSAPQLPPKNRTLLVVAAALINQDGHILLAQRPEGKPLAGLWEFPGGKVEPNESPEQALIREMQEELGIDLKGACLSPFTFVSADVGKFHLLMPLYVVRRWRGQPSGKEGQALAWVKAEDLKRYPMPDPDVPLIPLLQELLG</sequence>
<dbReference type="CDD" id="cd03425">
    <property type="entry name" value="NUDIX_MutT_NudA_like"/>
    <property type="match status" value="1"/>
</dbReference>
<evidence type="ECO:0000256" key="1">
    <source>
        <dbReference type="ARBA" id="ARBA00001946"/>
    </source>
</evidence>
<dbReference type="InterPro" id="IPR020084">
    <property type="entry name" value="NUDIX_hydrolase_CS"/>
</dbReference>
<comment type="cofactor">
    <cofactor evidence="1">
        <name>Mg(2+)</name>
        <dbReference type="ChEBI" id="CHEBI:18420"/>
    </cofactor>
</comment>
<dbReference type="InterPro" id="IPR029119">
    <property type="entry name" value="MutY_C"/>
</dbReference>
<evidence type="ECO:0000256" key="5">
    <source>
        <dbReference type="ARBA" id="ARBA00022723"/>
    </source>
</evidence>
<keyword evidence="6" id="KW-0227">DNA damage</keyword>
<evidence type="ECO:0000313" key="21">
    <source>
        <dbReference type="Proteomes" id="UP001062632"/>
    </source>
</evidence>
<dbReference type="InterPro" id="IPR047127">
    <property type="entry name" value="MutT-like"/>
</dbReference>
<dbReference type="Pfam" id="PF13302">
    <property type="entry name" value="Acetyltransf_3"/>
    <property type="match status" value="1"/>
</dbReference>
<accession>A0ABQ0QM06</accession>
<keyword evidence="5" id="KW-0479">Metal-binding</keyword>
<feature type="region of interest" description="Disordered" evidence="17">
    <location>
        <begin position="171"/>
        <end position="205"/>
    </location>
</feature>
<dbReference type="Pfam" id="PF14815">
    <property type="entry name" value="NUDIX_4"/>
    <property type="match status" value="1"/>
</dbReference>
<evidence type="ECO:0000256" key="15">
    <source>
        <dbReference type="ARBA" id="ARBA00041979"/>
    </source>
</evidence>
<comment type="catalytic activity">
    <reaction evidence="11">
        <text>8-oxo-GTP + H2O = 8-oxo-GMP + diphosphate + H(+)</text>
        <dbReference type="Rhea" id="RHEA:67616"/>
        <dbReference type="ChEBI" id="CHEBI:15377"/>
        <dbReference type="ChEBI" id="CHEBI:15378"/>
        <dbReference type="ChEBI" id="CHEBI:33019"/>
        <dbReference type="ChEBI" id="CHEBI:143553"/>
        <dbReference type="ChEBI" id="CHEBI:145694"/>
    </reaction>
</comment>
<dbReference type="SUPFAM" id="SSF55729">
    <property type="entry name" value="Acyl-CoA N-acyltransferases (Nat)"/>
    <property type="match status" value="1"/>
</dbReference>
<dbReference type="Gene3D" id="3.40.630.30">
    <property type="match status" value="1"/>
</dbReference>
<name>A0ABQ0QM06_9PROT</name>
<keyword evidence="21" id="KW-1185">Reference proteome</keyword>